<dbReference type="AlphaFoldDB" id="V4ARM3"/>
<dbReference type="HOGENOM" id="CLU_2243226_0_0_1"/>
<dbReference type="OMA" id="CVRTIPQ"/>
<gene>
    <name evidence="2" type="ORF">LOTGIDRAFT_112902</name>
</gene>
<keyword evidence="3" id="KW-1185">Reference proteome</keyword>
<protein>
    <recommendedName>
        <fullName evidence="1">Myb/SANT-like DNA-binding domain-containing protein</fullName>
    </recommendedName>
</protein>
<sequence>EKAWKEIESRFCAMPDFHKRNSSQFKKCWNNLKMKAKKSVALEKREWKKTEGGVAEKSDDASQKICSMIPEQMHNLANIFDNDAEFHNDVQDGDSTVHSISCTFT</sequence>
<name>V4ARM3_LOTGI</name>
<dbReference type="GeneID" id="20230895"/>
<dbReference type="OrthoDB" id="6162621at2759"/>
<dbReference type="Pfam" id="PF13873">
    <property type="entry name" value="Myb_DNA-bind_5"/>
    <property type="match status" value="1"/>
</dbReference>
<accession>V4ARM3</accession>
<proteinExistence type="predicted"/>
<evidence type="ECO:0000313" key="2">
    <source>
        <dbReference type="EMBL" id="ESO99877.1"/>
    </source>
</evidence>
<feature type="domain" description="Myb/SANT-like DNA-binding" evidence="1">
    <location>
        <begin position="2"/>
        <end position="41"/>
    </location>
</feature>
<dbReference type="Proteomes" id="UP000030746">
    <property type="component" value="Unassembled WGS sequence"/>
</dbReference>
<dbReference type="RefSeq" id="XP_009049319.1">
    <property type="nucleotide sequence ID" value="XM_009051071.1"/>
</dbReference>
<dbReference type="InterPro" id="IPR028002">
    <property type="entry name" value="Myb_DNA-bind_5"/>
</dbReference>
<dbReference type="EMBL" id="KB200869">
    <property type="protein sequence ID" value="ESO99877.1"/>
    <property type="molecule type" value="Genomic_DNA"/>
</dbReference>
<organism evidence="2 3">
    <name type="scientific">Lottia gigantea</name>
    <name type="common">Giant owl limpet</name>
    <dbReference type="NCBI Taxonomy" id="225164"/>
    <lineage>
        <taxon>Eukaryota</taxon>
        <taxon>Metazoa</taxon>
        <taxon>Spiralia</taxon>
        <taxon>Lophotrochozoa</taxon>
        <taxon>Mollusca</taxon>
        <taxon>Gastropoda</taxon>
        <taxon>Patellogastropoda</taxon>
        <taxon>Lottioidea</taxon>
        <taxon>Lottiidae</taxon>
        <taxon>Lottia</taxon>
    </lineage>
</organism>
<dbReference type="KEGG" id="lgi:LOTGIDRAFT_112902"/>
<evidence type="ECO:0000259" key="1">
    <source>
        <dbReference type="Pfam" id="PF13873"/>
    </source>
</evidence>
<dbReference type="CTD" id="20230895"/>
<feature type="non-terminal residue" evidence="2">
    <location>
        <position position="1"/>
    </location>
</feature>
<reference evidence="2 3" key="1">
    <citation type="journal article" date="2013" name="Nature">
        <title>Insights into bilaterian evolution from three spiralian genomes.</title>
        <authorList>
            <person name="Simakov O."/>
            <person name="Marletaz F."/>
            <person name="Cho S.J."/>
            <person name="Edsinger-Gonzales E."/>
            <person name="Havlak P."/>
            <person name="Hellsten U."/>
            <person name="Kuo D.H."/>
            <person name="Larsson T."/>
            <person name="Lv J."/>
            <person name="Arendt D."/>
            <person name="Savage R."/>
            <person name="Osoegawa K."/>
            <person name="de Jong P."/>
            <person name="Grimwood J."/>
            <person name="Chapman J.A."/>
            <person name="Shapiro H."/>
            <person name="Aerts A."/>
            <person name="Otillar R.P."/>
            <person name="Terry A.Y."/>
            <person name="Boore J.L."/>
            <person name="Grigoriev I.V."/>
            <person name="Lindberg D.R."/>
            <person name="Seaver E.C."/>
            <person name="Weisblat D.A."/>
            <person name="Putnam N.H."/>
            <person name="Rokhsar D.S."/>
        </authorList>
    </citation>
    <scope>NUCLEOTIDE SEQUENCE [LARGE SCALE GENOMIC DNA]</scope>
</reference>
<evidence type="ECO:0000313" key="3">
    <source>
        <dbReference type="Proteomes" id="UP000030746"/>
    </source>
</evidence>